<evidence type="ECO:0000313" key="3">
    <source>
        <dbReference type="Proteomes" id="UP000234420"/>
    </source>
</evidence>
<comment type="caution">
    <text evidence="2">The sequence shown here is derived from an EMBL/GenBank/DDBJ whole genome shotgun (WGS) entry which is preliminary data.</text>
</comment>
<evidence type="ECO:0000256" key="1">
    <source>
        <dbReference type="SAM" id="Phobius"/>
    </source>
</evidence>
<dbReference type="Proteomes" id="UP000234420">
    <property type="component" value="Unassembled WGS sequence"/>
</dbReference>
<feature type="transmembrane region" description="Helical" evidence="1">
    <location>
        <begin position="12"/>
        <end position="30"/>
    </location>
</feature>
<keyword evidence="1" id="KW-0472">Membrane</keyword>
<reference evidence="2 3" key="1">
    <citation type="journal article" date="2018" name="Syst. Appl. Microbiol.">
        <title>Photobacterium carnosum sp. nov., isolated from spoiled modified atmosphere packaged poultry meat.</title>
        <authorList>
            <person name="Hilgarth M."/>
            <person name="Fuertes S."/>
            <person name="Ehrmann M."/>
            <person name="Vogel R.F."/>
        </authorList>
    </citation>
    <scope>NUCLEOTIDE SEQUENCE [LARGE SCALE GENOMIC DNA]</scope>
    <source>
        <strain evidence="2 3">TMW 2.2021</strain>
    </source>
</reference>
<keyword evidence="1" id="KW-1133">Transmembrane helix</keyword>
<protein>
    <recommendedName>
        <fullName evidence="4">Type 4 fimbrial biogenesis protein PilX N-terminal domain-containing protein</fullName>
    </recommendedName>
</protein>
<keyword evidence="3" id="KW-1185">Reference proteome</keyword>
<sequence>MNKHQQSGMTTLLITSMLLIVALLFSLASYKNLFYQIKRTQNEVLARQAHWAAEGGLECGFAEYKIKKNNFTDFDECNTTKLTLKLIPVTSTEFQLESKVKFFNSLKKITKTIILGGGGVISTLETSASVELKGSQHFVPNSTEEKNNDGDFYCKTITSGGVVSFQYTSGNDDHFLTTDLSTSSHAGGPLAAVGFNCASDYRSNLFDVNHPPSYGTSSVKGKDIVENATLDIFKSIFGKDISEYSQVMTEIESDPKGIIIGKGASERTSGGWVKNCNTLIKNSYVAGKRRIWVHGSCALDGNPFGSVIENTADNAVQLVFFDGLVLLEAVSHINGLIYQYVSDSFNVRDGWIDLFNNLTLIGVTPGGFQEHNVTAGEYDKSVINVRGSVYIDGGIGIDAPNKIVNIDGSIIPSYNKGKSSKYIDSLFWQEGSWHDF</sequence>
<proteinExistence type="predicted"/>
<evidence type="ECO:0008006" key="4">
    <source>
        <dbReference type="Google" id="ProtNLM"/>
    </source>
</evidence>
<name>A0A2N4UTU5_9GAMM</name>
<accession>A0A2N4UTU5</accession>
<gene>
    <name evidence="2" type="ORF">CIK00_07005</name>
</gene>
<dbReference type="RefSeq" id="WP_101768198.1">
    <property type="nucleotide sequence ID" value="NZ_BPPU01000001.1"/>
</dbReference>
<dbReference type="AlphaFoldDB" id="A0A2N4UTU5"/>
<organism evidence="2 3">
    <name type="scientific">Photobacterium carnosum</name>
    <dbReference type="NCBI Taxonomy" id="2023717"/>
    <lineage>
        <taxon>Bacteria</taxon>
        <taxon>Pseudomonadati</taxon>
        <taxon>Pseudomonadota</taxon>
        <taxon>Gammaproteobacteria</taxon>
        <taxon>Vibrionales</taxon>
        <taxon>Vibrionaceae</taxon>
        <taxon>Photobacterium</taxon>
    </lineage>
</organism>
<evidence type="ECO:0000313" key="2">
    <source>
        <dbReference type="EMBL" id="PLC58440.1"/>
    </source>
</evidence>
<dbReference type="EMBL" id="NPIB01000006">
    <property type="protein sequence ID" value="PLC58440.1"/>
    <property type="molecule type" value="Genomic_DNA"/>
</dbReference>
<keyword evidence="1" id="KW-0812">Transmembrane</keyword>